<dbReference type="InterPro" id="IPR012677">
    <property type="entry name" value="Nucleotide-bd_a/b_plait_sf"/>
</dbReference>
<feature type="compositionally biased region" description="Low complexity" evidence="4">
    <location>
        <begin position="92"/>
        <end position="110"/>
    </location>
</feature>
<dbReference type="GO" id="GO:0003723">
    <property type="term" value="F:RNA binding"/>
    <property type="evidence" value="ECO:0007669"/>
    <property type="project" value="UniProtKB-UniRule"/>
</dbReference>
<dbReference type="PANTHER" id="PTHR37457">
    <property type="entry name" value="TRNA SELENOCYSTEINE 1-ASSOCIATED PROTEIN 1-RELATED"/>
    <property type="match status" value="1"/>
</dbReference>
<dbReference type="Proteomes" id="UP000549394">
    <property type="component" value="Unassembled WGS sequence"/>
</dbReference>
<comment type="caution">
    <text evidence="6">The sequence shown here is derived from an EMBL/GenBank/DDBJ whole genome shotgun (WGS) entry which is preliminary data.</text>
</comment>
<evidence type="ECO:0000313" key="7">
    <source>
        <dbReference type="Proteomes" id="UP000549394"/>
    </source>
</evidence>
<dbReference type="PROSITE" id="PS50102">
    <property type="entry name" value="RRM"/>
    <property type="match status" value="1"/>
</dbReference>
<reference evidence="6 7" key="1">
    <citation type="submission" date="2020-08" db="EMBL/GenBank/DDBJ databases">
        <authorList>
            <person name="Hejnol A."/>
        </authorList>
    </citation>
    <scope>NUCLEOTIDE SEQUENCE [LARGE SCALE GENOMIC DNA]</scope>
</reference>
<evidence type="ECO:0000256" key="1">
    <source>
        <dbReference type="ARBA" id="ARBA00008920"/>
    </source>
</evidence>
<organism evidence="6 7">
    <name type="scientific">Dimorphilus gyrociliatus</name>
    <dbReference type="NCBI Taxonomy" id="2664684"/>
    <lineage>
        <taxon>Eukaryota</taxon>
        <taxon>Metazoa</taxon>
        <taxon>Spiralia</taxon>
        <taxon>Lophotrochozoa</taxon>
        <taxon>Annelida</taxon>
        <taxon>Polychaeta</taxon>
        <taxon>Polychaeta incertae sedis</taxon>
        <taxon>Dinophilidae</taxon>
        <taxon>Dimorphilus</taxon>
    </lineage>
</organism>
<sequence>MSCLWMGDLDPYMDETFVKNAFMALGLKVITVKVIRNKITGAFSCAMFSFHNVKVIKKKRFKRALKLMMLMETIEKQFKRKKSKKALFSFSSSSSSSQSESSSLSSGQSERVNISSDKLMKEKQGNEKVESWLKENRQAKTDCLSSNDESFQIKENKERDSVKLVNNTSSNNIIKDQSNYSPNFIEKSPNQCQSLETECTLSASSVRDRDENLMEDNAIYLSERRKLEDPKRRNTLNELHNLSKDSEKEDLTVIVEQNKYYEAGCSAVTESIQNKHVMSDMNKILCSSKISGQSTRSLGKELATFDDSKQSFTESSKAEAGKDVANIEGRDLIEESDITTQTDETDKVNMGNFNDDNQIPSDKSSSNGIPLINETNRNFDIMKSEEKLAEKLLTLFESKFKQSTPENDINKEKKAETLLIDESTTCTANKIKTKTPIKLTLKVNGSNKAITPKSAIEKSKISNEIKETRHKESSRLTLNNNCNEKLRDKNEKRSIPMNQKEKSGFWDKIRYNCIKKSNERYLYEQKKKDGLRARFYKERIKNDDNSHKRRQVNYGEDESSQEDLLLTKFNSYTDYCNYYLKKYFIDLEKRIGNFLMEQSSIRSNNLIYLTETDYINSEDFFVNDLSQLLINQMDEFTRSDDYYYVDSLMFYLTTKWRNDTWVTPKFLHSQNIWYNLFKLYEGEAESEDKLKPPGEERYDQMNSFRESMGYCFVDFASSEVAQHTMLKYNGKIVPTSKPPRRFKLNYANYGKDGANNGQGYSVFVGDLTEDVDDLLLYSTFSKRYPSCRLAKVVLNEEGHSRGYGFVRFEDQDEQKRAMIEMQGHRGLGGKPIRVSPAQHKKATTTKPNVSSQEQQWIQQQEEQQAAFTNSMAEQYVQMWHKHYGTDPNYVSSITGKQSGGDQSIDPSNSYAFDPAQAYNQEAYSYPPPPQMPPQEDFEEDEFVDPGLEVDVDKLNEAYMKSHSVFQEMMHNARCLYLSDKETKTLDSGQLRSIFA</sequence>
<proteinExistence type="inferred from homology"/>
<keyword evidence="7" id="KW-1185">Reference proteome</keyword>
<dbReference type="Pfam" id="PF00076">
    <property type="entry name" value="RRM_1"/>
    <property type="match status" value="1"/>
</dbReference>
<evidence type="ECO:0000313" key="6">
    <source>
        <dbReference type="EMBL" id="CAD5111248.1"/>
    </source>
</evidence>
<gene>
    <name evidence="6" type="ORF">DGYR_LOCUS569</name>
</gene>
<protein>
    <recommendedName>
        <fullName evidence="2">tRNA selenocysteine-associated protein 1</fullName>
    </recommendedName>
</protein>
<dbReference type="PANTHER" id="PTHR37457:SF3">
    <property type="entry name" value="TRNA SELENOCYSTEINE-ASSOCIATED PROTEIN 1"/>
    <property type="match status" value="1"/>
</dbReference>
<feature type="domain" description="RRM" evidence="5">
    <location>
        <begin position="760"/>
        <end position="839"/>
    </location>
</feature>
<feature type="region of interest" description="Disordered" evidence="4">
    <location>
        <begin position="339"/>
        <end position="370"/>
    </location>
</feature>
<evidence type="ECO:0000259" key="5">
    <source>
        <dbReference type="PROSITE" id="PS50102"/>
    </source>
</evidence>
<feature type="region of interest" description="Disordered" evidence="4">
    <location>
        <begin position="92"/>
        <end position="129"/>
    </location>
</feature>
<dbReference type="Gene3D" id="3.30.70.330">
    <property type="match status" value="2"/>
</dbReference>
<dbReference type="InterPro" id="IPR000504">
    <property type="entry name" value="RRM_dom"/>
</dbReference>
<comment type="similarity">
    <text evidence="1">Belongs to the RRM TRSPAP family.</text>
</comment>
<dbReference type="AlphaFoldDB" id="A0A7I8V534"/>
<evidence type="ECO:0000256" key="3">
    <source>
        <dbReference type="PROSITE-ProRule" id="PRU00176"/>
    </source>
</evidence>
<evidence type="ECO:0000256" key="2">
    <source>
        <dbReference type="ARBA" id="ARBA00033477"/>
    </source>
</evidence>
<keyword evidence="3" id="KW-0694">RNA-binding</keyword>
<evidence type="ECO:0000256" key="4">
    <source>
        <dbReference type="SAM" id="MobiDB-lite"/>
    </source>
</evidence>
<dbReference type="OrthoDB" id="446113at2759"/>
<dbReference type="SUPFAM" id="SSF54928">
    <property type="entry name" value="RNA-binding domain, RBD"/>
    <property type="match status" value="1"/>
</dbReference>
<dbReference type="EMBL" id="CAJFCJ010000001">
    <property type="protein sequence ID" value="CAD5111248.1"/>
    <property type="molecule type" value="Genomic_DNA"/>
</dbReference>
<feature type="compositionally biased region" description="Basic and acidic residues" evidence="4">
    <location>
        <begin position="118"/>
        <end position="129"/>
    </location>
</feature>
<accession>A0A7I8V534</accession>
<dbReference type="InterPro" id="IPR040434">
    <property type="entry name" value="TSAP1"/>
</dbReference>
<dbReference type="SMART" id="SM00360">
    <property type="entry name" value="RRM"/>
    <property type="match status" value="1"/>
</dbReference>
<feature type="compositionally biased region" description="Polar residues" evidence="4">
    <location>
        <begin position="351"/>
        <end position="370"/>
    </location>
</feature>
<name>A0A7I8V534_9ANNE</name>
<dbReference type="InterPro" id="IPR035979">
    <property type="entry name" value="RBD_domain_sf"/>
</dbReference>